<feature type="compositionally biased region" description="Low complexity" evidence="1">
    <location>
        <begin position="382"/>
        <end position="439"/>
    </location>
</feature>
<accession>A0A0D2GQF2</accession>
<evidence type="ECO:0008006" key="4">
    <source>
        <dbReference type="Google" id="ProtNLM"/>
    </source>
</evidence>
<dbReference type="SUPFAM" id="SSF53474">
    <property type="entry name" value="alpha/beta-Hydrolases"/>
    <property type="match status" value="1"/>
</dbReference>
<evidence type="ECO:0000313" key="2">
    <source>
        <dbReference type="EMBL" id="KIW83223.1"/>
    </source>
</evidence>
<dbReference type="OrthoDB" id="5371334at2759"/>
<dbReference type="STRING" id="1442368.A0A0D2GQF2"/>
<dbReference type="InterPro" id="IPR029058">
    <property type="entry name" value="AB_hydrolase_fold"/>
</dbReference>
<dbReference type="HOGENOM" id="CLU_435479_0_0_1"/>
<evidence type="ECO:0000256" key="1">
    <source>
        <dbReference type="SAM" id="MobiDB-lite"/>
    </source>
</evidence>
<feature type="region of interest" description="Disordered" evidence="1">
    <location>
        <begin position="372"/>
        <end position="494"/>
    </location>
</feature>
<dbReference type="Gene3D" id="3.40.50.1820">
    <property type="entry name" value="alpha/beta hydrolase"/>
    <property type="match status" value="1"/>
</dbReference>
<reference evidence="2 3" key="1">
    <citation type="submission" date="2015-01" db="EMBL/GenBank/DDBJ databases">
        <title>The Genome Sequence of Fonsecaea pedrosoi CBS 271.37.</title>
        <authorList>
            <consortium name="The Broad Institute Genomics Platform"/>
            <person name="Cuomo C."/>
            <person name="de Hoog S."/>
            <person name="Gorbushina A."/>
            <person name="Stielow B."/>
            <person name="Teixiera M."/>
            <person name="Abouelleil A."/>
            <person name="Chapman S.B."/>
            <person name="Priest M."/>
            <person name="Young S.K."/>
            <person name="Wortman J."/>
            <person name="Nusbaum C."/>
            <person name="Birren B."/>
        </authorList>
    </citation>
    <scope>NUCLEOTIDE SEQUENCE [LARGE SCALE GENOMIC DNA]</scope>
    <source>
        <strain evidence="2 3">CBS 271.37</strain>
    </source>
</reference>
<name>A0A0D2GQF2_9EURO</name>
<dbReference type="VEuPathDB" id="FungiDB:Z517_02468"/>
<gene>
    <name evidence="2" type="ORF">Z517_02468</name>
</gene>
<organism evidence="2 3">
    <name type="scientific">Fonsecaea pedrosoi CBS 271.37</name>
    <dbReference type="NCBI Taxonomy" id="1442368"/>
    <lineage>
        <taxon>Eukaryota</taxon>
        <taxon>Fungi</taxon>
        <taxon>Dikarya</taxon>
        <taxon>Ascomycota</taxon>
        <taxon>Pezizomycotina</taxon>
        <taxon>Eurotiomycetes</taxon>
        <taxon>Chaetothyriomycetidae</taxon>
        <taxon>Chaetothyriales</taxon>
        <taxon>Herpotrichiellaceae</taxon>
        <taxon>Fonsecaea</taxon>
    </lineage>
</organism>
<dbReference type="RefSeq" id="XP_013287031.1">
    <property type="nucleotide sequence ID" value="XM_013431577.1"/>
</dbReference>
<sequence length="628" mass="68754">MKPFTLSLTNGAQLSGILAVPTRASKTADYQPLVVAIHGGTYFSKYFDAGTATSATRLAESLGVPFVAIDRPGYKESTGLPPVPDGSTFLQEEGKYLHHHILPKVWQEFGLSSGATAIVILAHSLGSPSSIVASALHANDPQPQYPLGGLIMSGWGTEHGRPRESAMHIIENGVVDGRIFWPLEVKDGPMFGDPKLGRAPPEILEMGSYLNTSMSLGEFEDGTFHWADYWAGYAKEVKVPIMYGMGEHDALWKASRVTMQDFARHFTGSPRVESGIVLGAPHCIELSYWGRGWMTRCLGFAQECAAAEGTWGPINDILAPRQQTSRTCFYPNAALRPRTRSRTGTRRSCSKTTIELEIDDVKLKIDRDTLEAAKKSTKSKKASSASAASDASSAKKPKGAKTSSSTPKPASAPKSPAKPKATASASAPRSRQTARRSQPFPRNTSARPISNPPQHIYDHTPVSFHHDVEMDDAPPAYESLGYDEPDDSPNSSAGIQISGTYLIHQKPFYPFDITLQVDHRKQKLWGRFNIGSKSGVLHAGDISHVTPYNAVSFGWRSEDDDDGDMKFGRGCDGYLEFDGDEWMKGRFRGLMDGQDVDFQGHLIEEDGLDVTEMKGIWDEFPRKAYGRP</sequence>
<keyword evidence="3" id="KW-1185">Reference proteome</keyword>
<protein>
    <recommendedName>
        <fullName evidence="4">AB hydrolase-1 domain-containing protein</fullName>
    </recommendedName>
</protein>
<dbReference type="AlphaFoldDB" id="A0A0D2GQF2"/>
<evidence type="ECO:0000313" key="3">
    <source>
        <dbReference type="Proteomes" id="UP000053029"/>
    </source>
</evidence>
<dbReference type="EMBL" id="KN846970">
    <property type="protein sequence ID" value="KIW83223.1"/>
    <property type="molecule type" value="Genomic_DNA"/>
</dbReference>
<dbReference type="Proteomes" id="UP000053029">
    <property type="component" value="Unassembled WGS sequence"/>
</dbReference>
<proteinExistence type="predicted"/>
<dbReference type="GeneID" id="25301958"/>